<evidence type="ECO:0000256" key="7">
    <source>
        <dbReference type="ARBA" id="ARBA00022679"/>
    </source>
</evidence>
<keyword evidence="12" id="KW-1133">Transmembrane helix</keyword>
<dbReference type="Gene3D" id="3.30.565.10">
    <property type="entry name" value="Histidine kinase-like ATPase, C-terminal domain"/>
    <property type="match status" value="1"/>
</dbReference>
<dbReference type="InterPro" id="IPR003660">
    <property type="entry name" value="HAMP_dom"/>
</dbReference>
<evidence type="ECO:0000259" key="16">
    <source>
        <dbReference type="PROSITE" id="PS50885"/>
    </source>
</evidence>
<evidence type="ECO:0000259" key="15">
    <source>
        <dbReference type="PROSITE" id="PS50109"/>
    </source>
</evidence>
<evidence type="ECO:0000256" key="9">
    <source>
        <dbReference type="ARBA" id="ARBA00022741"/>
    </source>
</evidence>
<gene>
    <name evidence="17" type="ORF">CVT23_14470</name>
</gene>
<feature type="domain" description="Histidine kinase" evidence="15">
    <location>
        <begin position="74"/>
        <end position="271"/>
    </location>
</feature>
<dbReference type="GO" id="GO:0000155">
    <property type="term" value="F:phosphorelay sensor kinase activity"/>
    <property type="evidence" value="ECO:0007669"/>
    <property type="project" value="InterPro"/>
</dbReference>
<keyword evidence="8" id="KW-0812">Transmembrane</keyword>
<evidence type="ECO:0000256" key="12">
    <source>
        <dbReference type="ARBA" id="ARBA00022989"/>
    </source>
</evidence>
<evidence type="ECO:0000256" key="2">
    <source>
        <dbReference type="ARBA" id="ARBA00004429"/>
    </source>
</evidence>
<dbReference type="CDD" id="cd00082">
    <property type="entry name" value="HisKA"/>
    <property type="match status" value="1"/>
</dbReference>
<sequence>MMLVIGFFSVWAAHRATRPLRSLAAAADRLGLDVDATPLPERGSRELKKTARAFNTMQQRIKRLVDDRTLMLAALSHDLKTMLTRLRLRAEFIDDAEQQRKAERDIDDMQMMVDAALGFVRGDQANEPVVRLDLVSLVRDMAEDWRDDDVRFEGPARLAVNGRPVALKRAVGNLIDNAVRYGGNAEIRIWHTDHDAVLTVADDGPGLPEAELEKVFQPFYRVETSRSRDTGGTGLGLALARDVFRRLGGDLTIANRARGGLMATARLPLPAGPA</sequence>
<dbReference type="InterPro" id="IPR003661">
    <property type="entry name" value="HisK_dim/P_dom"/>
</dbReference>
<organism evidence="17 18">
    <name type="scientific">Minwuia thermotolerans</name>
    <dbReference type="NCBI Taxonomy" id="2056226"/>
    <lineage>
        <taxon>Bacteria</taxon>
        <taxon>Pseudomonadati</taxon>
        <taxon>Pseudomonadota</taxon>
        <taxon>Alphaproteobacteria</taxon>
        <taxon>Minwuiales</taxon>
        <taxon>Minwuiaceae</taxon>
        <taxon>Minwuia</taxon>
    </lineage>
</organism>
<dbReference type="Pfam" id="PF00672">
    <property type="entry name" value="HAMP"/>
    <property type="match status" value="1"/>
</dbReference>
<name>A0A2M9G0A4_9PROT</name>
<evidence type="ECO:0000256" key="11">
    <source>
        <dbReference type="ARBA" id="ARBA00022840"/>
    </source>
</evidence>
<keyword evidence="7" id="KW-0808">Transferase</keyword>
<keyword evidence="9" id="KW-0547">Nucleotide-binding</keyword>
<keyword evidence="4" id="KW-1003">Cell membrane</keyword>
<dbReference type="PROSITE" id="PS50109">
    <property type="entry name" value="HIS_KIN"/>
    <property type="match status" value="1"/>
</dbReference>
<evidence type="ECO:0000256" key="10">
    <source>
        <dbReference type="ARBA" id="ARBA00022777"/>
    </source>
</evidence>
<reference evidence="17 18" key="1">
    <citation type="submission" date="2017-11" db="EMBL/GenBank/DDBJ databases">
        <title>Draft genome sequence of Rhizobiales bacterium SY3-13.</title>
        <authorList>
            <person name="Sun C."/>
        </authorList>
    </citation>
    <scope>NUCLEOTIDE SEQUENCE [LARGE SCALE GENOMIC DNA]</scope>
    <source>
        <strain evidence="17 18">SY3-13</strain>
    </source>
</reference>
<evidence type="ECO:0000256" key="5">
    <source>
        <dbReference type="ARBA" id="ARBA00022519"/>
    </source>
</evidence>
<proteinExistence type="predicted"/>
<keyword evidence="13" id="KW-0902">Two-component regulatory system</keyword>
<dbReference type="InterPro" id="IPR036097">
    <property type="entry name" value="HisK_dim/P_sf"/>
</dbReference>
<evidence type="ECO:0000256" key="3">
    <source>
        <dbReference type="ARBA" id="ARBA00012438"/>
    </source>
</evidence>
<evidence type="ECO:0000256" key="14">
    <source>
        <dbReference type="ARBA" id="ARBA00023136"/>
    </source>
</evidence>
<dbReference type="PANTHER" id="PTHR44936:SF5">
    <property type="entry name" value="SENSOR HISTIDINE KINASE ENVZ"/>
    <property type="match status" value="1"/>
</dbReference>
<dbReference type="OrthoDB" id="9804645at2"/>
<evidence type="ECO:0000256" key="4">
    <source>
        <dbReference type="ARBA" id="ARBA00022475"/>
    </source>
</evidence>
<comment type="subcellular location">
    <subcellularLocation>
        <location evidence="2">Cell inner membrane</location>
        <topology evidence="2">Multi-pass membrane protein</topology>
    </subcellularLocation>
</comment>
<dbReference type="SMART" id="SM00387">
    <property type="entry name" value="HATPase_c"/>
    <property type="match status" value="1"/>
</dbReference>
<dbReference type="CDD" id="cd06225">
    <property type="entry name" value="HAMP"/>
    <property type="match status" value="1"/>
</dbReference>
<evidence type="ECO:0000313" key="18">
    <source>
        <dbReference type="Proteomes" id="UP000229498"/>
    </source>
</evidence>
<dbReference type="Pfam" id="PF02518">
    <property type="entry name" value="HATPase_c"/>
    <property type="match status" value="1"/>
</dbReference>
<dbReference type="PANTHER" id="PTHR44936">
    <property type="entry name" value="SENSOR PROTEIN CREC"/>
    <property type="match status" value="1"/>
</dbReference>
<dbReference type="EC" id="2.7.13.3" evidence="3"/>
<dbReference type="Proteomes" id="UP000229498">
    <property type="component" value="Unassembled WGS sequence"/>
</dbReference>
<evidence type="ECO:0000313" key="17">
    <source>
        <dbReference type="EMBL" id="PJK29135.1"/>
    </source>
</evidence>
<evidence type="ECO:0000256" key="8">
    <source>
        <dbReference type="ARBA" id="ARBA00022692"/>
    </source>
</evidence>
<dbReference type="Gene3D" id="1.10.287.130">
    <property type="match status" value="1"/>
</dbReference>
<evidence type="ECO:0000256" key="13">
    <source>
        <dbReference type="ARBA" id="ARBA00023012"/>
    </source>
</evidence>
<evidence type="ECO:0000256" key="1">
    <source>
        <dbReference type="ARBA" id="ARBA00000085"/>
    </source>
</evidence>
<keyword evidence="11" id="KW-0067">ATP-binding</keyword>
<accession>A0A2M9G0A4</accession>
<keyword evidence="5" id="KW-0997">Cell inner membrane</keyword>
<dbReference type="PROSITE" id="PS50885">
    <property type="entry name" value="HAMP"/>
    <property type="match status" value="1"/>
</dbReference>
<evidence type="ECO:0000256" key="6">
    <source>
        <dbReference type="ARBA" id="ARBA00022553"/>
    </source>
</evidence>
<dbReference type="GO" id="GO:0005524">
    <property type="term" value="F:ATP binding"/>
    <property type="evidence" value="ECO:0007669"/>
    <property type="project" value="UniProtKB-KW"/>
</dbReference>
<dbReference type="SUPFAM" id="SSF55874">
    <property type="entry name" value="ATPase domain of HSP90 chaperone/DNA topoisomerase II/histidine kinase"/>
    <property type="match status" value="1"/>
</dbReference>
<comment type="caution">
    <text evidence="17">The sequence shown here is derived from an EMBL/GenBank/DDBJ whole genome shotgun (WGS) entry which is preliminary data.</text>
</comment>
<dbReference type="InterPro" id="IPR050980">
    <property type="entry name" value="2C_sensor_his_kinase"/>
</dbReference>
<dbReference type="CDD" id="cd00075">
    <property type="entry name" value="HATPase"/>
    <property type="match status" value="1"/>
</dbReference>
<dbReference type="InterPro" id="IPR005467">
    <property type="entry name" value="His_kinase_dom"/>
</dbReference>
<dbReference type="AlphaFoldDB" id="A0A2M9G0A4"/>
<dbReference type="InterPro" id="IPR003594">
    <property type="entry name" value="HATPase_dom"/>
</dbReference>
<dbReference type="SMART" id="SM00388">
    <property type="entry name" value="HisKA"/>
    <property type="match status" value="1"/>
</dbReference>
<keyword evidence="18" id="KW-1185">Reference proteome</keyword>
<dbReference type="SUPFAM" id="SSF47384">
    <property type="entry name" value="Homodimeric domain of signal transducing histidine kinase"/>
    <property type="match status" value="1"/>
</dbReference>
<dbReference type="InterPro" id="IPR004358">
    <property type="entry name" value="Sig_transdc_His_kin-like_C"/>
</dbReference>
<comment type="catalytic activity">
    <reaction evidence="1">
        <text>ATP + protein L-histidine = ADP + protein N-phospho-L-histidine.</text>
        <dbReference type="EC" id="2.7.13.3"/>
    </reaction>
</comment>
<dbReference type="SMART" id="SM00304">
    <property type="entry name" value="HAMP"/>
    <property type="match status" value="1"/>
</dbReference>
<dbReference type="GO" id="GO:0005886">
    <property type="term" value="C:plasma membrane"/>
    <property type="evidence" value="ECO:0007669"/>
    <property type="project" value="UniProtKB-SubCell"/>
</dbReference>
<dbReference type="PRINTS" id="PR00344">
    <property type="entry name" value="BCTRLSENSOR"/>
</dbReference>
<keyword evidence="10 17" id="KW-0418">Kinase</keyword>
<protein>
    <recommendedName>
        <fullName evidence="3">histidine kinase</fullName>
        <ecNumber evidence="3">2.7.13.3</ecNumber>
    </recommendedName>
</protein>
<dbReference type="InterPro" id="IPR036890">
    <property type="entry name" value="HATPase_C_sf"/>
</dbReference>
<dbReference type="EMBL" id="PHIG01000037">
    <property type="protein sequence ID" value="PJK29135.1"/>
    <property type="molecule type" value="Genomic_DNA"/>
</dbReference>
<feature type="domain" description="HAMP" evidence="16">
    <location>
        <begin position="14"/>
        <end position="66"/>
    </location>
</feature>
<keyword evidence="14" id="KW-0472">Membrane</keyword>
<keyword evidence="6" id="KW-0597">Phosphoprotein</keyword>